<evidence type="ECO:0000313" key="7">
    <source>
        <dbReference type="Proteomes" id="UP000229378"/>
    </source>
</evidence>
<dbReference type="SUPFAM" id="SSF52540">
    <property type="entry name" value="P-loop containing nucleoside triphosphate hydrolases"/>
    <property type="match status" value="1"/>
</dbReference>
<dbReference type="Pfam" id="PF06744">
    <property type="entry name" value="IcmF_C"/>
    <property type="match status" value="1"/>
</dbReference>
<dbReference type="EMBL" id="PEHN01000028">
    <property type="protein sequence ID" value="PHZ26078.1"/>
    <property type="molecule type" value="Genomic_DNA"/>
</dbReference>
<feature type="domain" description="IcmF-related" evidence="4">
    <location>
        <begin position="531"/>
        <end position="838"/>
    </location>
</feature>
<name>A0A2G4TYD1_YERBE</name>
<keyword evidence="2" id="KW-1133">Transmembrane helix</keyword>
<organism evidence="6 7">
    <name type="scientific">Yersinia bercovieri</name>
    <dbReference type="NCBI Taxonomy" id="634"/>
    <lineage>
        <taxon>Bacteria</taxon>
        <taxon>Pseudomonadati</taxon>
        <taxon>Pseudomonadota</taxon>
        <taxon>Gammaproteobacteria</taxon>
        <taxon>Enterobacterales</taxon>
        <taxon>Yersiniaceae</taxon>
        <taxon>Yersinia</taxon>
    </lineage>
</organism>
<keyword evidence="2" id="KW-0812">Transmembrane</keyword>
<dbReference type="Pfam" id="PF06761">
    <property type="entry name" value="IcmF-related"/>
    <property type="match status" value="1"/>
</dbReference>
<proteinExistence type="predicted"/>
<dbReference type="Pfam" id="PF14331">
    <property type="entry name" value="IcmF-related_N"/>
    <property type="match status" value="1"/>
</dbReference>
<evidence type="ECO:0000256" key="2">
    <source>
        <dbReference type="SAM" id="Phobius"/>
    </source>
</evidence>
<accession>A0A2G4TYD1</accession>
<dbReference type="InterPro" id="IPR053156">
    <property type="entry name" value="T6SS_TssM-like"/>
</dbReference>
<evidence type="ECO:0000256" key="1">
    <source>
        <dbReference type="SAM" id="MobiDB-lite"/>
    </source>
</evidence>
<feature type="transmembrane region" description="Helical" evidence="2">
    <location>
        <begin position="471"/>
        <end position="491"/>
    </location>
</feature>
<reference evidence="6 7" key="1">
    <citation type="submission" date="2017-10" db="EMBL/GenBank/DDBJ databases">
        <authorList>
            <person name="Banno H."/>
            <person name="Chua N.-H."/>
        </authorList>
    </citation>
    <scope>NUCLEOTIDE SEQUENCE [LARGE SCALE GENOMIC DNA]</scope>
    <source>
        <strain evidence="6 7">SCPM-O-B-7607</strain>
    </source>
</reference>
<dbReference type="RefSeq" id="WP_005272161.1">
    <property type="nucleotide sequence ID" value="NZ_PEHN01000028.1"/>
</dbReference>
<comment type="caution">
    <text evidence="6">The sequence shown here is derived from an EMBL/GenBank/DDBJ whole genome shotgun (WGS) entry which is preliminary data.</text>
</comment>
<keyword evidence="2" id="KW-0472">Membrane</keyword>
<feature type="region of interest" description="Disordered" evidence="1">
    <location>
        <begin position="76"/>
        <end position="100"/>
    </location>
</feature>
<feature type="transmembrane region" description="Helical" evidence="2">
    <location>
        <begin position="12"/>
        <end position="31"/>
    </location>
</feature>
<feature type="domain" description="Type VI secretion system component TssM1 N-terminal" evidence="5">
    <location>
        <begin position="206"/>
        <end position="479"/>
    </location>
</feature>
<dbReference type="InterPro" id="IPR017731">
    <property type="entry name" value="TssM1-like"/>
</dbReference>
<protein>
    <submittedName>
        <fullName evidence="6">Type VI secretion system membrane subunit TssM</fullName>
    </submittedName>
</protein>
<dbReference type="PANTHER" id="PTHR36153">
    <property type="entry name" value="INNER MEMBRANE PROTEIN-RELATED"/>
    <property type="match status" value="1"/>
</dbReference>
<dbReference type="PANTHER" id="PTHR36153:SF1">
    <property type="entry name" value="TYPE VI SECRETION SYSTEM COMPONENT TSSM1"/>
    <property type="match status" value="1"/>
</dbReference>
<feature type="domain" description="Type VI secretion system IcmF C-terminal" evidence="3">
    <location>
        <begin position="1089"/>
        <end position="1197"/>
    </location>
</feature>
<evidence type="ECO:0000259" key="4">
    <source>
        <dbReference type="Pfam" id="PF06761"/>
    </source>
</evidence>
<dbReference type="Proteomes" id="UP000229378">
    <property type="component" value="Unassembled WGS sequence"/>
</dbReference>
<evidence type="ECO:0000313" key="6">
    <source>
        <dbReference type="EMBL" id="PHZ26078.1"/>
    </source>
</evidence>
<evidence type="ECO:0000259" key="5">
    <source>
        <dbReference type="Pfam" id="PF14331"/>
    </source>
</evidence>
<dbReference type="InterPro" id="IPR027417">
    <property type="entry name" value="P-loop_NTPase"/>
</dbReference>
<sequence length="1210" mass="137198">MLKKLLSILTNRLVWGTVGISILALAIWIFGPQVTIGKSQPMKLELNRIIIISVIYLLWGLWYTISRRNRAASPRNLNVTDASSEKNKNQEEPQQESDLTQRFNEVKQRLKKAYFLNHTGKFRWISCFSQHYLYQLPWYMVIGAPGAGKTTALVNSGLNFPLADHINPLSLHNTGATRDCDWWFTNDAILLDTAGRYSIPHGQYDENTDEWKRFVGLLKKYRPRQPINGVVVTISILDLLSDSPESLAKQANELRKRLLSLDEQLGIRFPIYVIISKSDLLQGFSAYFGNFDNKQRDQIWGLVFPYEASNQPDFHLGHEFEHQYALLEQRLIDALPDTLLTNHSMNQRAESHLFPQQFSALRPLLRQYLDTLFVTSSFETRFIPRGIYFTSATQEGLPIDQVMGELSHYLQLSTAGSHGDSSPLTAGLPPKALEPPVPKQSFFLKKMLEYVVFREAGLASSNKWWEYRNRALHWAGYILLAAIATTLTVLWSSNYIDSKTYLTEVRTKVASLERQGQKLSPPKPEDMLSILPFLDSVLSLPESQDFPLRNPPFTYHMGLYSGDEVSTASNKLYQKALKELLLPLLVQQITNTLRNDPQNDVEFSYEALKAYQMLFLSERYDGKYLRSWVILNLQRNLPQGVPQILLQRLEWHLSQLLDNQTQISPYTKNQLLVERSQAIINQVPLSQRVYSRLKRQLKRQWLSQAEIKLVNLLTLAGPQAELVFSRKSGKPLTDSVSELFTPQGWSAFNKDIDRAVDTLREEDTWVLDSGPIEQKRAILITTIQQLYMQEFIKNWDELLNDIQLTNISNLEQRISSARLLSSPHSPLLNLLMNVSKNTLLRTDARNGLLDKTKSKLNQSNNPTLDVLFNSTTANIGDDIATQPVQAIRAHYAPWLELSRSQEQGNKAIPFDNILKQVDELYNYLTAVQGATNSGIAVPPSDIISRLQADSGRLPEPLKSMLLSLAVGASSDTQHKEMENLKQRINFEVSSFCQQEIAKRYPLSPHAKQEITPDDLAHIFAPNIGLMDKFFRDNLQGKVDTRQNNWAFTPGVDGKILPSSGNILQSFQQAQQIRNTFFAGSTPAPSYRVTVRPVRMDSDILKLTLDIDGQLFKYSHGPLVPLVVTWPGTRNTDMVSLQLTLANGSSANLTTSGPWALNRMVDMAQPSEGSNNQLAFNGKQSTFNIDGHRVTLEFIANSIYSPFQLPAFSCP</sequence>
<dbReference type="InterPro" id="IPR009612">
    <property type="entry name" value="IcmF-rel"/>
</dbReference>
<dbReference type="CDD" id="cd00882">
    <property type="entry name" value="Ras_like_GTPase"/>
    <property type="match status" value="1"/>
</dbReference>
<dbReference type="InterPro" id="IPR025743">
    <property type="entry name" value="TssM1_N"/>
</dbReference>
<dbReference type="AlphaFoldDB" id="A0A2G4TYD1"/>
<evidence type="ECO:0000259" key="3">
    <source>
        <dbReference type="Pfam" id="PF06744"/>
    </source>
</evidence>
<feature type="transmembrane region" description="Helical" evidence="2">
    <location>
        <begin position="46"/>
        <end position="65"/>
    </location>
</feature>
<dbReference type="InterPro" id="IPR010623">
    <property type="entry name" value="IcmF_C"/>
</dbReference>
<gene>
    <name evidence="6" type="primary">icmF</name>
    <name evidence="6" type="ORF">CS533_18180</name>
</gene>
<dbReference type="NCBIfam" id="TIGR03348">
    <property type="entry name" value="VI_IcmF"/>
    <property type="match status" value="1"/>
</dbReference>